<dbReference type="EMBL" id="MQVS01000013">
    <property type="protein sequence ID" value="OKL50911.1"/>
    <property type="molecule type" value="Genomic_DNA"/>
</dbReference>
<dbReference type="SUPFAM" id="SSF51735">
    <property type="entry name" value="NAD(P)-binding Rossmann-fold domains"/>
    <property type="match status" value="1"/>
</dbReference>
<dbReference type="GO" id="GO:0000166">
    <property type="term" value="F:nucleotide binding"/>
    <property type="evidence" value="ECO:0007669"/>
    <property type="project" value="InterPro"/>
</dbReference>
<dbReference type="PANTHER" id="PTHR22604:SF105">
    <property type="entry name" value="TRANS-1,2-DIHYDROBENZENE-1,2-DIOL DEHYDROGENASE"/>
    <property type="match status" value="1"/>
</dbReference>
<dbReference type="Proteomes" id="UP000185612">
    <property type="component" value="Unassembled WGS sequence"/>
</dbReference>
<name>A0A1Q5PTI9_9ACTO</name>
<gene>
    <name evidence="5" type="ORF">BSZ40_10305</name>
</gene>
<dbReference type="PANTHER" id="PTHR22604">
    <property type="entry name" value="OXIDOREDUCTASES"/>
    <property type="match status" value="1"/>
</dbReference>
<comment type="caution">
    <text evidence="5">The sequence shown here is derived from an EMBL/GenBank/DDBJ whole genome shotgun (WGS) entry which is preliminary data.</text>
</comment>
<evidence type="ECO:0000313" key="6">
    <source>
        <dbReference type="Proteomes" id="UP000185612"/>
    </source>
</evidence>
<dbReference type="AlphaFoldDB" id="A0A1Q5PTI9"/>
<feature type="domain" description="GFO/IDH/MocA-like oxidoreductase" evidence="4">
    <location>
        <begin position="146"/>
        <end position="255"/>
    </location>
</feature>
<dbReference type="InterPro" id="IPR036291">
    <property type="entry name" value="NAD(P)-bd_dom_sf"/>
</dbReference>
<keyword evidence="6" id="KW-1185">Reference proteome</keyword>
<keyword evidence="2" id="KW-0560">Oxidoreductase</keyword>
<dbReference type="OrthoDB" id="9815825at2"/>
<dbReference type="Pfam" id="PF22725">
    <property type="entry name" value="GFO_IDH_MocA_C3"/>
    <property type="match status" value="1"/>
</dbReference>
<reference evidence="6" key="1">
    <citation type="submission" date="2016-12" db="EMBL/GenBank/DDBJ databases">
        <authorList>
            <person name="Meng X."/>
        </authorList>
    </citation>
    <scope>NUCLEOTIDE SEQUENCE [LARGE SCALE GENOMIC DNA]</scope>
    <source>
        <strain evidence="6">DSM 20732</strain>
    </source>
</reference>
<accession>A0A1Q5PTI9</accession>
<dbReference type="Gene3D" id="3.40.50.720">
    <property type="entry name" value="NAD(P)-binding Rossmann-like Domain"/>
    <property type="match status" value="1"/>
</dbReference>
<dbReference type="STRING" id="52770.BSZ40_10305"/>
<evidence type="ECO:0000259" key="4">
    <source>
        <dbReference type="Pfam" id="PF22725"/>
    </source>
</evidence>
<protein>
    <submittedName>
        <fullName evidence="5">Uncharacterized protein</fullName>
    </submittedName>
</protein>
<organism evidence="5 6">
    <name type="scientific">Buchananella hordeovulneris</name>
    <dbReference type="NCBI Taxonomy" id="52770"/>
    <lineage>
        <taxon>Bacteria</taxon>
        <taxon>Bacillati</taxon>
        <taxon>Actinomycetota</taxon>
        <taxon>Actinomycetes</taxon>
        <taxon>Actinomycetales</taxon>
        <taxon>Actinomycetaceae</taxon>
        <taxon>Buchananella</taxon>
    </lineage>
</organism>
<comment type="similarity">
    <text evidence="1">Belongs to the Gfo/Idh/MocA family.</text>
</comment>
<proteinExistence type="inferred from homology"/>
<sequence length="347" mass="36373">MDVQPLPAPPDPLAAPPLNWAIIGTGGIATRFATEIPALTRSRILAVGSRTPARAAQFAAQHGVAKYGTYAEVVALPEVEAVYVATPHSEHRDHALLALQAGKPVLVEKAFTRCRQQAEEVFTAAAAANLFVMEAMWTRFLPVAVAVRALLAEGALGQLVAFSADHSQSLEHVERLVRPELAGGALLDLGVYPIAFAHDLLGRPQAVAALGQSLATGVDATSGIVLQFSDAVAALTTSLRAAGAQGASLLGTAARLDIAGPFYRRTSFTVTGAGQTHQWQEAAGPDTPAGRAQAAGVEGGFEYQAAEVARCLAAGRTESAVMPWRATLEIMEIMDEVRRQLGVEYPA</sequence>
<evidence type="ECO:0000259" key="3">
    <source>
        <dbReference type="Pfam" id="PF01408"/>
    </source>
</evidence>
<dbReference type="InterPro" id="IPR050984">
    <property type="entry name" value="Gfo/Idh/MocA_domain"/>
</dbReference>
<evidence type="ECO:0000256" key="2">
    <source>
        <dbReference type="ARBA" id="ARBA00023002"/>
    </source>
</evidence>
<dbReference type="SUPFAM" id="SSF55347">
    <property type="entry name" value="Glyceraldehyde-3-phosphate dehydrogenase-like, C-terminal domain"/>
    <property type="match status" value="1"/>
</dbReference>
<dbReference type="GO" id="GO:0016491">
    <property type="term" value="F:oxidoreductase activity"/>
    <property type="evidence" value="ECO:0007669"/>
    <property type="project" value="UniProtKB-KW"/>
</dbReference>
<dbReference type="InterPro" id="IPR055170">
    <property type="entry name" value="GFO_IDH_MocA-like_dom"/>
</dbReference>
<evidence type="ECO:0000256" key="1">
    <source>
        <dbReference type="ARBA" id="ARBA00010928"/>
    </source>
</evidence>
<dbReference type="Pfam" id="PF01408">
    <property type="entry name" value="GFO_IDH_MocA"/>
    <property type="match status" value="1"/>
</dbReference>
<evidence type="ECO:0000313" key="5">
    <source>
        <dbReference type="EMBL" id="OKL50911.1"/>
    </source>
</evidence>
<feature type="domain" description="Gfo/Idh/MocA-like oxidoreductase N-terminal" evidence="3">
    <location>
        <begin position="18"/>
        <end position="133"/>
    </location>
</feature>
<dbReference type="RefSeq" id="WP_073826086.1">
    <property type="nucleotide sequence ID" value="NZ_JAUNKL010000022.1"/>
</dbReference>
<dbReference type="Gene3D" id="3.30.360.10">
    <property type="entry name" value="Dihydrodipicolinate Reductase, domain 2"/>
    <property type="match status" value="1"/>
</dbReference>
<dbReference type="InterPro" id="IPR000683">
    <property type="entry name" value="Gfo/Idh/MocA-like_OxRdtase_N"/>
</dbReference>